<dbReference type="Gene3D" id="3.40.50.2300">
    <property type="match status" value="1"/>
</dbReference>
<dbReference type="CDD" id="cd17548">
    <property type="entry name" value="REC_DivK-like"/>
    <property type="match status" value="1"/>
</dbReference>
<dbReference type="SUPFAM" id="SSF52172">
    <property type="entry name" value="CheY-like"/>
    <property type="match status" value="1"/>
</dbReference>
<dbReference type="EMBL" id="QFQB01000013">
    <property type="protein sequence ID" value="PZQ47422.1"/>
    <property type="molecule type" value="Genomic_DNA"/>
</dbReference>
<evidence type="ECO:0000256" key="3">
    <source>
        <dbReference type="SAM" id="MobiDB-lite"/>
    </source>
</evidence>
<dbReference type="InterPro" id="IPR011006">
    <property type="entry name" value="CheY-like_superfamily"/>
</dbReference>
<dbReference type="Proteomes" id="UP000249417">
    <property type="component" value="Unassembled WGS sequence"/>
</dbReference>
<feature type="compositionally biased region" description="Acidic residues" evidence="3">
    <location>
        <begin position="149"/>
        <end position="173"/>
    </location>
</feature>
<feature type="modified residue" description="4-aspartylphosphate" evidence="2">
    <location>
        <position position="53"/>
    </location>
</feature>
<dbReference type="SMART" id="SM00448">
    <property type="entry name" value="REC"/>
    <property type="match status" value="1"/>
</dbReference>
<gene>
    <name evidence="5" type="ORF">DI551_03405</name>
</gene>
<protein>
    <submittedName>
        <fullName evidence="5">Two-component system response regulator</fullName>
    </submittedName>
</protein>
<dbReference type="InterPro" id="IPR001789">
    <property type="entry name" value="Sig_transdc_resp-reg_receiver"/>
</dbReference>
<comment type="caution">
    <text evidence="5">The sequence shown here is derived from an EMBL/GenBank/DDBJ whole genome shotgun (WGS) entry which is preliminary data.</text>
</comment>
<evidence type="ECO:0000313" key="6">
    <source>
        <dbReference type="Proteomes" id="UP000249417"/>
    </source>
</evidence>
<evidence type="ECO:0000256" key="2">
    <source>
        <dbReference type="PROSITE-ProRule" id="PRU00169"/>
    </source>
</evidence>
<evidence type="ECO:0000313" key="5">
    <source>
        <dbReference type="EMBL" id="PZQ47422.1"/>
    </source>
</evidence>
<dbReference type="GO" id="GO:0000160">
    <property type="term" value="P:phosphorelay signal transduction system"/>
    <property type="evidence" value="ECO:0007669"/>
    <property type="project" value="InterPro"/>
</dbReference>
<accession>A0A2W5N1T4</accession>
<organism evidence="5 6">
    <name type="scientific">Micavibrio aeruginosavorus</name>
    <dbReference type="NCBI Taxonomy" id="349221"/>
    <lineage>
        <taxon>Bacteria</taxon>
        <taxon>Pseudomonadati</taxon>
        <taxon>Bdellovibrionota</taxon>
        <taxon>Bdellovibrionia</taxon>
        <taxon>Bdellovibrionales</taxon>
        <taxon>Pseudobdellovibrionaceae</taxon>
        <taxon>Micavibrio</taxon>
    </lineage>
</organism>
<reference evidence="5 6" key="1">
    <citation type="submission" date="2017-08" db="EMBL/GenBank/DDBJ databases">
        <title>Infants hospitalized years apart are colonized by the same room-sourced microbial strains.</title>
        <authorList>
            <person name="Brooks B."/>
            <person name="Olm M.R."/>
            <person name="Firek B.A."/>
            <person name="Baker R."/>
            <person name="Thomas B.C."/>
            <person name="Morowitz M.J."/>
            <person name="Banfield J.F."/>
        </authorList>
    </citation>
    <scope>NUCLEOTIDE SEQUENCE [LARGE SCALE GENOMIC DNA]</scope>
    <source>
        <strain evidence="5">S2_005_002_R2_29</strain>
    </source>
</reference>
<evidence type="ECO:0000256" key="1">
    <source>
        <dbReference type="ARBA" id="ARBA00022553"/>
    </source>
</evidence>
<name>A0A2W5N1T4_9BACT</name>
<evidence type="ECO:0000259" key="4">
    <source>
        <dbReference type="PROSITE" id="PS50110"/>
    </source>
</evidence>
<dbReference type="PANTHER" id="PTHR44591:SF3">
    <property type="entry name" value="RESPONSE REGULATORY DOMAIN-CONTAINING PROTEIN"/>
    <property type="match status" value="1"/>
</dbReference>
<feature type="domain" description="Response regulatory" evidence="4">
    <location>
        <begin position="4"/>
        <end position="120"/>
    </location>
</feature>
<dbReference type="AlphaFoldDB" id="A0A2W5N1T4"/>
<feature type="region of interest" description="Disordered" evidence="3">
    <location>
        <begin position="140"/>
        <end position="173"/>
    </location>
</feature>
<dbReference type="InterPro" id="IPR050595">
    <property type="entry name" value="Bact_response_regulator"/>
</dbReference>
<dbReference type="PANTHER" id="PTHR44591">
    <property type="entry name" value="STRESS RESPONSE REGULATOR PROTEIN 1"/>
    <property type="match status" value="1"/>
</dbReference>
<proteinExistence type="predicted"/>
<sequence>MTKTVLIVEDNELNMKLFRDLLEAHGIATLETRNGMEVLGIAREKKPDLVLMDIQLPEVSGLDVTKWLKNDEALKSIPVIAVTAFAMKGDEEKIRQGGCEDYISKPISVSRFLEVIQTYLNKPKDEAETAVVEAVDADAPSFEIRDHGDEEDFESDDLGLSNEDEPDPLDLVK</sequence>
<keyword evidence="1 2" id="KW-0597">Phosphoprotein</keyword>
<dbReference type="PROSITE" id="PS50110">
    <property type="entry name" value="RESPONSE_REGULATORY"/>
    <property type="match status" value="1"/>
</dbReference>
<dbReference type="Pfam" id="PF00072">
    <property type="entry name" value="Response_reg"/>
    <property type="match status" value="1"/>
</dbReference>